<sequence length="304" mass="35115">MDSSTKHLKNLQIPKLNILKERVASQCVCCGSNRLTSSPAVLMPFVAHRIFNWRPIQISDDWGLNTINKGFAYSICNSLLCTECDFLFLDIRFSDEELKKLYQNYRDKVYNLLREEYEPGYTKRNEDLNSGINYLNDIESFIASYITFPVTILDWGGDTGKNTPFKNNNDLLHIYDIGGKDAISGAMRVDKTEVFNNKYSLVVCCNVLEHVPYPMDVLEDISKTMNQKSLLYIEVPFEDIFIKYKNNFHIHKKHWHEHINFFSEKSIKTLITNAGFEVLNLKRHFVTSGGKSSHILQIACKLTC</sequence>
<organism evidence="1">
    <name type="scientific">freshwater metagenome</name>
    <dbReference type="NCBI Taxonomy" id="449393"/>
    <lineage>
        <taxon>unclassified sequences</taxon>
        <taxon>metagenomes</taxon>
        <taxon>ecological metagenomes</taxon>
    </lineage>
</organism>
<reference evidence="1" key="1">
    <citation type="submission" date="2020-05" db="EMBL/GenBank/DDBJ databases">
        <authorList>
            <person name="Chiriac C."/>
            <person name="Salcher M."/>
            <person name="Ghai R."/>
            <person name="Kavagutti S V."/>
        </authorList>
    </citation>
    <scope>NUCLEOTIDE SEQUENCE</scope>
</reference>
<dbReference type="AlphaFoldDB" id="A0A6J7I0R8"/>
<protein>
    <submittedName>
        <fullName evidence="1">Unannotated protein</fullName>
    </submittedName>
</protein>
<dbReference type="EMBL" id="CAFBMS010000075">
    <property type="protein sequence ID" value="CAB4924326.1"/>
    <property type="molecule type" value="Genomic_DNA"/>
</dbReference>
<dbReference type="Pfam" id="PF13489">
    <property type="entry name" value="Methyltransf_23"/>
    <property type="match status" value="1"/>
</dbReference>
<dbReference type="SUPFAM" id="SSF53335">
    <property type="entry name" value="S-adenosyl-L-methionine-dependent methyltransferases"/>
    <property type="match status" value="1"/>
</dbReference>
<dbReference type="InterPro" id="IPR029063">
    <property type="entry name" value="SAM-dependent_MTases_sf"/>
</dbReference>
<gene>
    <name evidence="1" type="ORF">UFOPK3614_01037</name>
</gene>
<proteinExistence type="predicted"/>
<dbReference type="Gene3D" id="3.40.50.150">
    <property type="entry name" value="Vaccinia Virus protein VP39"/>
    <property type="match status" value="1"/>
</dbReference>
<name>A0A6J7I0R8_9ZZZZ</name>
<evidence type="ECO:0000313" key="1">
    <source>
        <dbReference type="EMBL" id="CAB4924326.1"/>
    </source>
</evidence>
<accession>A0A6J7I0R8</accession>